<dbReference type="PANTHER" id="PTHR44591">
    <property type="entry name" value="STRESS RESPONSE REGULATOR PROTEIN 1"/>
    <property type="match status" value="1"/>
</dbReference>
<proteinExistence type="predicted"/>
<dbReference type="RefSeq" id="WP_380023476.1">
    <property type="nucleotide sequence ID" value="NZ_JBHSHC010000006.1"/>
</dbReference>
<evidence type="ECO:0000256" key="1">
    <source>
        <dbReference type="ARBA" id="ARBA00022553"/>
    </source>
</evidence>
<dbReference type="SUPFAM" id="SSF52172">
    <property type="entry name" value="CheY-like"/>
    <property type="match status" value="1"/>
</dbReference>
<evidence type="ECO:0000313" key="4">
    <source>
        <dbReference type="EMBL" id="MFC4765896.1"/>
    </source>
</evidence>
<gene>
    <name evidence="4" type="ORF">ACFO8Q_00550</name>
</gene>
<comment type="caution">
    <text evidence="4">The sequence shown here is derived from an EMBL/GenBank/DDBJ whole genome shotgun (WGS) entry which is preliminary data.</text>
</comment>
<dbReference type="Pfam" id="PF00072">
    <property type="entry name" value="Response_reg"/>
    <property type="match status" value="1"/>
</dbReference>
<reference evidence="5" key="1">
    <citation type="journal article" date="2019" name="Int. J. Syst. Evol. Microbiol.">
        <title>The Global Catalogue of Microorganisms (GCM) 10K type strain sequencing project: providing services to taxonomists for standard genome sequencing and annotation.</title>
        <authorList>
            <consortium name="The Broad Institute Genomics Platform"/>
            <consortium name="The Broad Institute Genome Sequencing Center for Infectious Disease"/>
            <person name="Wu L."/>
            <person name="Ma J."/>
        </authorList>
    </citation>
    <scope>NUCLEOTIDE SEQUENCE [LARGE SCALE GENOMIC DNA]</scope>
    <source>
        <strain evidence="5">WYCCWR 12678</strain>
    </source>
</reference>
<evidence type="ECO:0000259" key="3">
    <source>
        <dbReference type="PROSITE" id="PS50110"/>
    </source>
</evidence>
<name>A0ABV9PUG8_9BACL</name>
<feature type="domain" description="Response regulatory" evidence="3">
    <location>
        <begin position="3"/>
        <end position="128"/>
    </location>
</feature>
<dbReference type="Proteomes" id="UP001596002">
    <property type="component" value="Unassembled WGS sequence"/>
</dbReference>
<dbReference type="CDD" id="cd17546">
    <property type="entry name" value="REC_hyHK_CKI1_RcsC-like"/>
    <property type="match status" value="1"/>
</dbReference>
<dbReference type="InterPro" id="IPR050595">
    <property type="entry name" value="Bact_response_regulator"/>
</dbReference>
<accession>A0ABV9PUG8</accession>
<dbReference type="InterPro" id="IPR001789">
    <property type="entry name" value="Sig_transdc_resp-reg_receiver"/>
</dbReference>
<organism evidence="4 5">
    <name type="scientific">Effusibacillus consociatus</name>
    <dbReference type="NCBI Taxonomy" id="1117041"/>
    <lineage>
        <taxon>Bacteria</taxon>
        <taxon>Bacillati</taxon>
        <taxon>Bacillota</taxon>
        <taxon>Bacilli</taxon>
        <taxon>Bacillales</taxon>
        <taxon>Alicyclobacillaceae</taxon>
        <taxon>Effusibacillus</taxon>
    </lineage>
</organism>
<dbReference type="PANTHER" id="PTHR44591:SF23">
    <property type="entry name" value="CHEY SUBFAMILY"/>
    <property type="match status" value="1"/>
</dbReference>
<keyword evidence="1 2" id="KW-0597">Phosphoprotein</keyword>
<feature type="modified residue" description="4-aspartylphosphate" evidence="2">
    <location>
        <position position="53"/>
    </location>
</feature>
<dbReference type="InterPro" id="IPR011006">
    <property type="entry name" value="CheY-like_superfamily"/>
</dbReference>
<dbReference type="SMART" id="SM00448">
    <property type="entry name" value="REC"/>
    <property type="match status" value="1"/>
</dbReference>
<dbReference type="Gene3D" id="3.40.50.2300">
    <property type="match status" value="1"/>
</dbReference>
<dbReference type="EMBL" id="JBHSHC010000006">
    <property type="protein sequence ID" value="MFC4765896.1"/>
    <property type="molecule type" value="Genomic_DNA"/>
</dbReference>
<evidence type="ECO:0000256" key="2">
    <source>
        <dbReference type="PROSITE-ProRule" id="PRU00169"/>
    </source>
</evidence>
<keyword evidence="5" id="KW-1185">Reference proteome</keyword>
<sequence>MKTILLVEDDILSAKLLQIVLTRLGNHNVIVSECVDEILDLTSSGNVDLIIMDISLTRSVYNGKPVDGLSLTRMIKDKPVSKDIPIILASAQLMMDNAPQIVENSGADDYIPKPLMDHLILIEKVNHWMGVES</sequence>
<protein>
    <submittedName>
        <fullName evidence="4">Response regulator</fullName>
    </submittedName>
</protein>
<dbReference type="PROSITE" id="PS50110">
    <property type="entry name" value="RESPONSE_REGULATORY"/>
    <property type="match status" value="1"/>
</dbReference>
<evidence type="ECO:0000313" key="5">
    <source>
        <dbReference type="Proteomes" id="UP001596002"/>
    </source>
</evidence>